<gene>
    <name evidence="2" type="ORF">C2G38_2208164</name>
</gene>
<dbReference type="Proteomes" id="UP000266673">
    <property type="component" value="Unassembled WGS sequence"/>
</dbReference>
<organism evidence="2 3">
    <name type="scientific">Gigaspora rosea</name>
    <dbReference type="NCBI Taxonomy" id="44941"/>
    <lineage>
        <taxon>Eukaryota</taxon>
        <taxon>Fungi</taxon>
        <taxon>Fungi incertae sedis</taxon>
        <taxon>Mucoromycota</taxon>
        <taxon>Glomeromycotina</taxon>
        <taxon>Glomeromycetes</taxon>
        <taxon>Diversisporales</taxon>
        <taxon>Gigasporaceae</taxon>
        <taxon>Gigaspora</taxon>
    </lineage>
</organism>
<feature type="chain" id="PRO_5017270627" description="Tail specific protease domain-containing protein" evidence="1">
    <location>
        <begin position="19"/>
        <end position="644"/>
    </location>
</feature>
<evidence type="ECO:0000313" key="2">
    <source>
        <dbReference type="EMBL" id="RIB09668.1"/>
    </source>
</evidence>
<protein>
    <recommendedName>
        <fullName evidence="4">Tail specific protease domain-containing protein</fullName>
    </recommendedName>
</protein>
<reference evidence="2 3" key="1">
    <citation type="submission" date="2018-06" db="EMBL/GenBank/DDBJ databases">
        <title>Comparative genomics reveals the genomic features of Rhizophagus irregularis, R. cerebriforme, R. diaphanum and Gigaspora rosea, and their symbiotic lifestyle signature.</title>
        <authorList>
            <person name="Morin E."/>
            <person name="San Clemente H."/>
            <person name="Chen E.C.H."/>
            <person name="De La Providencia I."/>
            <person name="Hainaut M."/>
            <person name="Kuo A."/>
            <person name="Kohler A."/>
            <person name="Murat C."/>
            <person name="Tang N."/>
            <person name="Roy S."/>
            <person name="Loubradou J."/>
            <person name="Henrissat B."/>
            <person name="Grigoriev I.V."/>
            <person name="Corradi N."/>
            <person name="Roux C."/>
            <person name="Martin F.M."/>
        </authorList>
    </citation>
    <scope>NUCLEOTIDE SEQUENCE [LARGE SCALE GENOMIC DNA]</scope>
    <source>
        <strain evidence="2 3">DAOM 194757</strain>
    </source>
</reference>
<dbReference type="InterPro" id="IPR029045">
    <property type="entry name" value="ClpP/crotonase-like_dom_sf"/>
</dbReference>
<name>A0A397UKA6_9GLOM</name>
<comment type="caution">
    <text evidence="2">The sequence shown here is derived from an EMBL/GenBank/DDBJ whole genome shotgun (WGS) entry which is preliminary data.</text>
</comment>
<proteinExistence type="predicted"/>
<sequence>MRIIILFALILTIYGTFSFAISIESRSESKHNLDGCARIHKSYKASLSRNKTLHIKYNDVKDCYSSFPFELNRATKVIESLKGIFHDFYIYLDQAKEKAHDGFDFRPVDLITELDALLKKNYATDFEFFSNITQIIIDLKDSHTYFLPTCYNSFSFTQNILLYSSVSSKGIQSIKVFHDDLNPSNVGCEVTHINGSPALEVITDFAKYHVKNSRDLGVRFNMALASIQLINLNYSTINGNFASRSILPETENVTYDLKCSNTNNTKKLIRPWIISANSDSFYNNFTDSKSYHESVCLIENVTQSNPFKKRKILNIPIERLELTDVKIPIIEENVTYIGDFAMLLKIGDIGIVVIPTFEPNLITDYSLLITELASKLDSFAKSGVKKAHFTNNVGGYIEFSQYINTLFTSQKRAAFPRDIKINNVTTFLINQADKLNFKLADVDPKSTLSYTTDVPFKNADEYIGNNQYTRGGVTTRYSSLFNEIYSNSSLLNFTTSWKFPWSNKDVIILTNGACGSSCAQTTQYLAEQANFATVAVGGFFNRNMSYSSYPGGSVVGVDDFYTNVNYIVTGNTTIDHPEIPIDLENNISMYAFKFSFSETYSLQFPNNVTEFMYRPATYRLYYDDKSIYNPRLLWLQAAKLFHSL</sequence>
<evidence type="ECO:0008006" key="4">
    <source>
        <dbReference type="Google" id="ProtNLM"/>
    </source>
</evidence>
<accession>A0A397UKA6</accession>
<dbReference type="PANTHER" id="PTHR37049">
    <property type="entry name" value="PEPTIDASE S41 FAMILY PROTEIN"/>
    <property type="match status" value="1"/>
</dbReference>
<keyword evidence="3" id="KW-1185">Reference proteome</keyword>
<keyword evidence="1" id="KW-0732">Signal</keyword>
<dbReference type="PANTHER" id="PTHR37049:SF4">
    <property type="entry name" value="RHODANESE DOMAIN-CONTAINING PROTEIN"/>
    <property type="match status" value="1"/>
</dbReference>
<feature type="signal peptide" evidence="1">
    <location>
        <begin position="1"/>
        <end position="18"/>
    </location>
</feature>
<dbReference type="SUPFAM" id="SSF52096">
    <property type="entry name" value="ClpP/crotonase"/>
    <property type="match status" value="1"/>
</dbReference>
<evidence type="ECO:0000313" key="3">
    <source>
        <dbReference type="Proteomes" id="UP000266673"/>
    </source>
</evidence>
<dbReference type="OrthoDB" id="27214at2759"/>
<dbReference type="AlphaFoldDB" id="A0A397UKA6"/>
<dbReference type="InterPro" id="IPR052766">
    <property type="entry name" value="S41A_metabolite_peptidase"/>
</dbReference>
<dbReference type="EMBL" id="QKWP01001341">
    <property type="protein sequence ID" value="RIB09668.1"/>
    <property type="molecule type" value="Genomic_DNA"/>
</dbReference>
<evidence type="ECO:0000256" key="1">
    <source>
        <dbReference type="SAM" id="SignalP"/>
    </source>
</evidence>